<dbReference type="AlphaFoldDB" id="A0A168ECK8"/>
<dbReference type="RefSeq" id="WP_335583270.1">
    <property type="nucleotide sequence ID" value="NZ_CP014209.1"/>
</dbReference>
<evidence type="ECO:0000313" key="2">
    <source>
        <dbReference type="Proteomes" id="UP000076794"/>
    </source>
</evidence>
<dbReference type="EMBL" id="CP014209">
    <property type="protein sequence ID" value="ANC29882.1"/>
    <property type="molecule type" value="Genomic_DNA"/>
</dbReference>
<protein>
    <recommendedName>
        <fullName evidence="3">Tetratricopeptide repeat protein</fullName>
    </recommendedName>
</protein>
<sequence>MHEDALRAMLHDDPNDRRAFAALAELVRRRAADPTSPDDPLAALPEEERVEAADLAVWSLAEELAGHPRAWRPLLELGRLSVADDPEGAMRRFTTAAERDPSGQALAEGLEVLRDAGLPVEALGLGIGHWRVREHDVEVGRQLVLAAVEADRLDEARRHLAALESHGDATAVAAVRSELVAAIDAAEVAGSTA</sequence>
<gene>
    <name evidence="1" type="ORF">I598_0293</name>
</gene>
<accession>A0A168ECK8</accession>
<organism evidence="1 2">
    <name type="scientific">Isoptericola dokdonensis DS-3</name>
    <dbReference type="NCBI Taxonomy" id="1300344"/>
    <lineage>
        <taxon>Bacteria</taxon>
        <taxon>Bacillati</taxon>
        <taxon>Actinomycetota</taxon>
        <taxon>Actinomycetes</taxon>
        <taxon>Micrococcales</taxon>
        <taxon>Promicromonosporaceae</taxon>
        <taxon>Isoptericola</taxon>
    </lineage>
</organism>
<reference evidence="1 2" key="1">
    <citation type="submission" date="2016-01" db="EMBL/GenBank/DDBJ databases">
        <title>Complete genome sequence of a soil Actinobacterium, Isoptericola dokdonensis DS-3.</title>
        <authorList>
            <person name="Kwon S.-K."/>
            <person name="Kim J.F."/>
        </authorList>
    </citation>
    <scope>NUCLEOTIDE SEQUENCE [LARGE SCALE GENOMIC DNA]</scope>
    <source>
        <strain evidence="1 2">DS-3</strain>
    </source>
</reference>
<dbReference type="PATRIC" id="fig|1300344.3.peg.291"/>
<dbReference type="STRING" id="1300344.I598_0293"/>
<dbReference type="KEGG" id="ido:I598_0293"/>
<keyword evidence="2" id="KW-1185">Reference proteome</keyword>
<name>A0A168ECK8_9MICO</name>
<evidence type="ECO:0000313" key="1">
    <source>
        <dbReference type="EMBL" id="ANC29882.1"/>
    </source>
</evidence>
<proteinExistence type="predicted"/>
<evidence type="ECO:0008006" key="3">
    <source>
        <dbReference type="Google" id="ProtNLM"/>
    </source>
</evidence>
<dbReference type="Proteomes" id="UP000076794">
    <property type="component" value="Chromosome"/>
</dbReference>